<comment type="caution">
    <text evidence="6">The sequence shown here is derived from an EMBL/GenBank/DDBJ whole genome shotgun (WGS) entry which is preliminary data.</text>
</comment>
<name>A0A813V7W6_9BILA</name>
<evidence type="ECO:0008006" key="8">
    <source>
        <dbReference type="Google" id="ProtNLM"/>
    </source>
</evidence>
<organism evidence="6 7">
    <name type="scientific">Brachionus calyciflorus</name>
    <dbReference type="NCBI Taxonomy" id="104777"/>
    <lineage>
        <taxon>Eukaryota</taxon>
        <taxon>Metazoa</taxon>
        <taxon>Spiralia</taxon>
        <taxon>Gnathifera</taxon>
        <taxon>Rotifera</taxon>
        <taxon>Eurotatoria</taxon>
        <taxon>Monogononta</taxon>
        <taxon>Pseudotrocha</taxon>
        <taxon>Ploima</taxon>
        <taxon>Brachionidae</taxon>
        <taxon>Brachionus</taxon>
    </lineage>
</organism>
<evidence type="ECO:0000256" key="2">
    <source>
        <dbReference type="ARBA" id="ARBA00009430"/>
    </source>
</evidence>
<accession>A0A813V7W6</accession>
<reference evidence="6" key="1">
    <citation type="submission" date="2021-02" db="EMBL/GenBank/DDBJ databases">
        <authorList>
            <person name="Nowell W R."/>
        </authorList>
    </citation>
    <scope>NUCLEOTIDE SEQUENCE</scope>
    <source>
        <strain evidence="6">Ploen Becks lab</strain>
    </source>
</reference>
<dbReference type="OrthoDB" id="532500at2759"/>
<dbReference type="InterPro" id="IPR009668">
    <property type="entry name" value="RNA_pol-assoc_fac_A49-like"/>
</dbReference>
<evidence type="ECO:0000256" key="3">
    <source>
        <dbReference type="ARBA" id="ARBA00022478"/>
    </source>
</evidence>
<evidence type="ECO:0000256" key="4">
    <source>
        <dbReference type="ARBA" id="ARBA00023163"/>
    </source>
</evidence>
<keyword evidence="3" id="KW-0240">DNA-directed RNA polymerase</keyword>
<comment type="similarity">
    <text evidence="2">Belongs to the eukaryotic RPA49/POLR1E RNA polymerase subunit family.</text>
</comment>
<evidence type="ECO:0000313" key="7">
    <source>
        <dbReference type="Proteomes" id="UP000663879"/>
    </source>
</evidence>
<protein>
    <recommendedName>
        <fullName evidence="8">DNA-directed RNA polymerase I subunit RPA49</fullName>
    </recommendedName>
</protein>
<sequence length="405" mass="46189">MEVVPLIYFSHAELKEPDEISARLEQITSENTKTSFAKSRLSKKLKLSIEDEEMNYEAIEEDESPFLIGVLDKETRDITVCETPYFVMKPACYLGSRTDEANLSVNAESTYAEKLNALTAAFGSSKKRKAMQTKLKNKIDTETLETAVSAAVEESKKTVKPEQEAEVVEDLEQFSILPTPNKNAKTPVEVYDILEILSVTQNEFDRFTSEHSAKFATANTETIKKWKTMNIFSEYVTEHAILISGSKSSHQYKLQKSKQLAFMNYLMMLYRLKSAQLRAKNPFSTMEIPDLVAKRLLDQYTVLSASNAQARNVRSMPRRLKDKLICHILILALHIDDFTTSLDFFQKDLKLSIQKLSDFYQALGCFIKNQVTTVNEKKVMVKKAELKIPINETSRLEGKKRARKS</sequence>
<dbReference type="GO" id="GO:0000428">
    <property type="term" value="C:DNA-directed RNA polymerase complex"/>
    <property type="evidence" value="ECO:0007669"/>
    <property type="project" value="UniProtKB-KW"/>
</dbReference>
<keyword evidence="5" id="KW-0539">Nucleus</keyword>
<comment type="subcellular location">
    <subcellularLocation>
        <location evidence="1">Nucleus</location>
        <location evidence="1">Nucleolus</location>
    </subcellularLocation>
</comment>
<dbReference type="GO" id="GO:0003677">
    <property type="term" value="F:DNA binding"/>
    <property type="evidence" value="ECO:0007669"/>
    <property type="project" value="InterPro"/>
</dbReference>
<keyword evidence="4" id="KW-0804">Transcription</keyword>
<evidence type="ECO:0000256" key="5">
    <source>
        <dbReference type="ARBA" id="ARBA00023242"/>
    </source>
</evidence>
<dbReference type="GO" id="GO:0006351">
    <property type="term" value="P:DNA-templated transcription"/>
    <property type="evidence" value="ECO:0007669"/>
    <property type="project" value="InterPro"/>
</dbReference>
<proteinExistence type="inferred from homology"/>
<evidence type="ECO:0000313" key="6">
    <source>
        <dbReference type="EMBL" id="CAF0841285.1"/>
    </source>
</evidence>
<dbReference type="AlphaFoldDB" id="A0A813V7W6"/>
<dbReference type="Pfam" id="PF06870">
    <property type="entry name" value="RNA_pol_I_A49"/>
    <property type="match status" value="1"/>
</dbReference>
<gene>
    <name evidence="6" type="ORF">OXX778_LOCUS8469</name>
</gene>
<dbReference type="GO" id="GO:0005730">
    <property type="term" value="C:nucleolus"/>
    <property type="evidence" value="ECO:0007669"/>
    <property type="project" value="UniProtKB-SubCell"/>
</dbReference>
<dbReference type="PANTHER" id="PTHR14440">
    <property type="entry name" value="DNA-DIRECTED RNA POLYMERASE I SUBUNIT RPA49"/>
    <property type="match status" value="1"/>
</dbReference>
<evidence type="ECO:0000256" key="1">
    <source>
        <dbReference type="ARBA" id="ARBA00004604"/>
    </source>
</evidence>
<keyword evidence="7" id="KW-1185">Reference proteome</keyword>
<dbReference type="Proteomes" id="UP000663879">
    <property type="component" value="Unassembled WGS sequence"/>
</dbReference>
<dbReference type="EMBL" id="CAJNOC010001168">
    <property type="protein sequence ID" value="CAF0841285.1"/>
    <property type="molecule type" value="Genomic_DNA"/>
</dbReference>